<dbReference type="PANTHER" id="PTHR35936">
    <property type="entry name" value="MEMBRANE-BOUND LYTIC MUREIN TRANSGLYCOSYLASE F"/>
    <property type="match status" value="1"/>
</dbReference>
<dbReference type="SUPFAM" id="SSF53850">
    <property type="entry name" value="Periplasmic binding protein-like II"/>
    <property type="match status" value="1"/>
</dbReference>
<sequence length="293" mass="32759">MRNYRLLFLLSLAFLIILSACNSDDSEQGQAEKYKEKNESTTWDKVQKEGKIVVGTSGTLFPSSYHPADSDKITGYDVETMREIGKKLGVEIEFEEIGYDAMFAALNSGRIDAAINDIAITDERKKKYAFSDPYKYSYTTMIVREEDLSGIETLEDLKGKKAGGAATTTYSKIAEHYGAEVKTYGNATNDVYLRDVDNGRTDVVINDYYLQSLALKAMPQFDITLHPHIRVHSSQAGIVLRKDDTALQQQINDALAELHEDETLTGISKEFFGGKDASKKPQEEITEIEGIDF</sequence>
<feature type="signal peptide" evidence="4">
    <location>
        <begin position="1"/>
        <end position="22"/>
    </location>
</feature>
<dbReference type="InterPro" id="IPR001638">
    <property type="entry name" value="Solute-binding_3/MltF_N"/>
</dbReference>
<dbReference type="OrthoDB" id="8613538at2"/>
<dbReference type="STRING" id="1385512.N784_08140"/>
<evidence type="ECO:0000256" key="2">
    <source>
        <dbReference type="ARBA" id="ARBA00023139"/>
    </source>
</evidence>
<protein>
    <submittedName>
        <fullName evidence="6">ABC transporter substrate-binding protein</fullName>
    </submittedName>
</protein>
<evidence type="ECO:0000313" key="6">
    <source>
        <dbReference type="EMBL" id="KGX85765.1"/>
    </source>
</evidence>
<dbReference type="Gene3D" id="3.40.190.10">
    <property type="entry name" value="Periplasmic binding protein-like II"/>
    <property type="match status" value="2"/>
</dbReference>
<evidence type="ECO:0000256" key="3">
    <source>
        <dbReference type="ARBA" id="ARBA00023288"/>
    </source>
</evidence>
<organism evidence="6 7">
    <name type="scientific">Pontibacillus litoralis JSM 072002</name>
    <dbReference type="NCBI Taxonomy" id="1385512"/>
    <lineage>
        <taxon>Bacteria</taxon>
        <taxon>Bacillati</taxon>
        <taxon>Bacillota</taxon>
        <taxon>Bacilli</taxon>
        <taxon>Bacillales</taxon>
        <taxon>Bacillaceae</taxon>
        <taxon>Pontibacillus</taxon>
    </lineage>
</organism>
<name>A0A0A5G3U7_9BACI</name>
<dbReference type="Proteomes" id="UP000030401">
    <property type="component" value="Unassembled WGS sequence"/>
</dbReference>
<evidence type="ECO:0000313" key="7">
    <source>
        <dbReference type="Proteomes" id="UP000030401"/>
    </source>
</evidence>
<accession>A0A0A5G3U7</accession>
<keyword evidence="1 4" id="KW-0732">Signal</keyword>
<comment type="caution">
    <text evidence="6">The sequence shown here is derived from an EMBL/GenBank/DDBJ whole genome shotgun (WGS) entry which is preliminary data.</text>
</comment>
<evidence type="ECO:0000256" key="4">
    <source>
        <dbReference type="SAM" id="SignalP"/>
    </source>
</evidence>
<dbReference type="Pfam" id="PF00497">
    <property type="entry name" value="SBP_bac_3"/>
    <property type="match status" value="1"/>
</dbReference>
<keyword evidence="2" id="KW-0564">Palmitate</keyword>
<feature type="chain" id="PRO_5039075724" evidence="4">
    <location>
        <begin position="23"/>
        <end position="293"/>
    </location>
</feature>
<keyword evidence="7" id="KW-1185">Reference proteome</keyword>
<reference evidence="6 7" key="1">
    <citation type="submission" date="2013-08" db="EMBL/GenBank/DDBJ databases">
        <authorList>
            <person name="Huang J."/>
            <person name="Wang G."/>
        </authorList>
    </citation>
    <scope>NUCLEOTIDE SEQUENCE [LARGE SCALE GENOMIC DNA]</scope>
    <source>
        <strain evidence="6 7">JSM 072002</strain>
    </source>
</reference>
<proteinExistence type="predicted"/>
<dbReference type="RefSeq" id="WP_036835123.1">
    <property type="nucleotide sequence ID" value="NZ_AVPG01000019.1"/>
</dbReference>
<dbReference type="PANTHER" id="PTHR35936:SF34">
    <property type="entry name" value="ABC TRANSPORTER EXTRACELLULAR-BINDING PROTEIN YCKB-RELATED"/>
    <property type="match status" value="1"/>
</dbReference>
<dbReference type="EMBL" id="AVPG01000019">
    <property type="protein sequence ID" value="KGX85765.1"/>
    <property type="molecule type" value="Genomic_DNA"/>
</dbReference>
<dbReference type="PROSITE" id="PS51257">
    <property type="entry name" value="PROKAR_LIPOPROTEIN"/>
    <property type="match status" value="1"/>
</dbReference>
<keyword evidence="3" id="KW-0449">Lipoprotein</keyword>
<evidence type="ECO:0000259" key="5">
    <source>
        <dbReference type="SMART" id="SM00062"/>
    </source>
</evidence>
<evidence type="ECO:0000256" key="1">
    <source>
        <dbReference type="ARBA" id="ARBA00022729"/>
    </source>
</evidence>
<feature type="domain" description="Solute-binding protein family 3/N-terminal" evidence="5">
    <location>
        <begin position="51"/>
        <end position="275"/>
    </location>
</feature>
<dbReference type="eggNOG" id="COG0834">
    <property type="taxonomic scope" value="Bacteria"/>
</dbReference>
<gene>
    <name evidence="6" type="ORF">N784_08140</name>
</gene>
<dbReference type="SMART" id="SM00062">
    <property type="entry name" value="PBPb"/>
    <property type="match status" value="1"/>
</dbReference>
<dbReference type="AlphaFoldDB" id="A0A0A5G3U7"/>